<evidence type="ECO:0000313" key="12">
    <source>
        <dbReference type="EMBL" id="HEG90608.1"/>
    </source>
</evidence>
<dbReference type="InterPro" id="IPR032859">
    <property type="entry name" value="KH_dom-like"/>
</dbReference>
<dbReference type="EMBL" id="DSIY01000092">
    <property type="protein sequence ID" value="HEG90608.1"/>
    <property type="molecule type" value="Genomic_DNA"/>
</dbReference>
<evidence type="ECO:0000256" key="7">
    <source>
        <dbReference type="ARBA" id="ARBA00032345"/>
    </source>
</evidence>
<dbReference type="SUPFAM" id="SSF52540">
    <property type="entry name" value="P-loop containing nucleoside triphosphate hydrolases"/>
    <property type="match status" value="2"/>
</dbReference>
<keyword evidence="3 8" id="KW-0690">Ribosome biogenesis</keyword>
<dbReference type="GO" id="GO:0043022">
    <property type="term" value="F:ribosome binding"/>
    <property type="evidence" value="ECO:0007669"/>
    <property type="project" value="TreeGrafter"/>
</dbReference>
<dbReference type="PROSITE" id="PS51712">
    <property type="entry name" value="G_ENGA"/>
    <property type="match status" value="2"/>
</dbReference>
<dbReference type="HAMAP" id="MF_00195">
    <property type="entry name" value="GTPase_Der"/>
    <property type="match status" value="1"/>
</dbReference>
<evidence type="ECO:0000256" key="8">
    <source>
        <dbReference type="HAMAP-Rule" id="MF_00195"/>
    </source>
</evidence>
<evidence type="ECO:0000256" key="9">
    <source>
        <dbReference type="PROSITE-ProRule" id="PRU01049"/>
    </source>
</evidence>
<dbReference type="NCBIfam" id="TIGR03594">
    <property type="entry name" value="GTPase_EngA"/>
    <property type="match status" value="1"/>
</dbReference>
<dbReference type="NCBIfam" id="TIGR00231">
    <property type="entry name" value="small_GTP"/>
    <property type="match status" value="2"/>
</dbReference>
<feature type="binding site" evidence="8">
    <location>
        <begin position="151"/>
        <end position="154"/>
    </location>
    <ligand>
        <name>GTP</name>
        <dbReference type="ChEBI" id="CHEBI:37565"/>
        <label>1</label>
    </ligand>
</feature>
<dbReference type="InterPro" id="IPR027417">
    <property type="entry name" value="P-loop_NTPase"/>
</dbReference>
<evidence type="ECO:0000256" key="2">
    <source>
        <dbReference type="ARBA" id="ARBA00020953"/>
    </source>
</evidence>
<keyword evidence="4 10" id="KW-0677">Repeat</keyword>
<gene>
    <name evidence="8" type="primary">der</name>
    <name evidence="12" type="ORF">ENP34_04075</name>
</gene>
<dbReference type="CDD" id="cd01894">
    <property type="entry name" value="EngA1"/>
    <property type="match status" value="1"/>
</dbReference>
<dbReference type="Pfam" id="PF01926">
    <property type="entry name" value="MMR_HSR1"/>
    <property type="match status" value="2"/>
</dbReference>
<dbReference type="GO" id="GO:0005525">
    <property type="term" value="F:GTP binding"/>
    <property type="evidence" value="ECO:0007669"/>
    <property type="project" value="UniProtKB-UniRule"/>
</dbReference>
<dbReference type="PRINTS" id="PR00326">
    <property type="entry name" value="GTP1OBG"/>
</dbReference>
<feature type="binding site" evidence="8">
    <location>
        <begin position="260"/>
        <end position="264"/>
    </location>
    <ligand>
        <name>GTP</name>
        <dbReference type="ChEBI" id="CHEBI:37565"/>
        <label>2</label>
    </ligand>
</feature>
<feature type="domain" description="EngA-type G" evidence="11">
    <location>
        <begin position="29"/>
        <end position="199"/>
    </location>
</feature>
<dbReference type="InterPro" id="IPR003593">
    <property type="entry name" value="AAA+_ATPase"/>
</dbReference>
<comment type="function">
    <text evidence="8 10">GTPase that plays an essential role in the late steps of ribosome biogenesis.</text>
</comment>
<dbReference type="InterPro" id="IPR005225">
    <property type="entry name" value="Small_GTP-bd"/>
</dbReference>
<dbReference type="InterPro" id="IPR015946">
    <property type="entry name" value="KH_dom-like_a/b"/>
</dbReference>
<dbReference type="SMART" id="SM00382">
    <property type="entry name" value="AAA"/>
    <property type="match status" value="2"/>
</dbReference>
<dbReference type="Pfam" id="PF14714">
    <property type="entry name" value="KH_dom-like"/>
    <property type="match status" value="1"/>
</dbReference>
<dbReference type="FunFam" id="3.40.50.300:FF:000057">
    <property type="entry name" value="GTPase Der"/>
    <property type="match status" value="1"/>
</dbReference>
<organism evidence="12">
    <name type="scientific">Thermorudis peleae</name>
    <dbReference type="NCBI Taxonomy" id="1382356"/>
    <lineage>
        <taxon>Bacteria</taxon>
        <taxon>Pseudomonadati</taxon>
        <taxon>Thermomicrobiota</taxon>
        <taxon>Thermomicrobia</taxon>
        <taxon>Thermomicrobia incertae sedis</taxon>
        <taxon>Thermorudis</taxon>
    </lineage>
</organism>
<evidence type="ECO:0000259" key="11">
    <source>
        <dbReference type="PROSITE" id="PS51712"/>
    </source>
</evidence>
<dbReference type="FunFam" id="3.40.50.300:FF:000040">
    <property type="entry name" value="GTPase Der"/>
    <property type="match status" value="1"/>
</dbReference>
<protein>
    <recommendedName>
        <fullName evidence="2 8">GTPase Der</fullName>
    </recommendedName>
    <alternativeName>
        <fullName evidence="7 8">GTP-binding protein EngA</fullName>
    </alternativeName>
</protein>
<evidence type="ECO:0000256" key="1">
    <source>
        <dbReference type="ARBA" id="ARBA00008279"/>
    </source>
</evidence>
<feature type="domain" description="EngA-type G" evidence="11">
    <location>
        <begin position="207"/>
        <end position="382"/>
    </location>
</feature>
<dbReference type="Gene3D" id="3.30.300.20">
    <property type="match status" value="1"/>
</dbReference>
<evidence type="ECO:0000256" key="5">
    <source>
        <dbReference type="ARBA" id="ARBA00022741"/>
    </source>
</evidence>
<dbReference type="InterPro" id="IPR031166">
    <property type="entry name" value="G_ENGA"/>
</dbReference>
<dbReference type="Gene3D" id="3.40.50.300">
    <property type="entry name" value="P-loop containing nucleotide triphosphate hydrolases"/>
    <property type="match status" value="2"/>
</dbReference>
<dbReference type="AlphaFoldDB" id="A0A831WY64"/>
<feature type="binding site" evidence="8">
    <location>
        <begin position="213"/>
        <end position="220"/>
    </location>
    <ligand>
        <name>GTP</name>
        <dbReference type="ChEBI" id="CHEBI:37565"/>
        <label>2</label>
    </ligand>
</feature>
<feature type="binding site" evidence="8">
    <location>
        <begin position="325"/>
        <end position="328"/>
    </location>
    <ligand>
        <name>GTP</name>
        <dbReference type="ChEBI" id="CHEBI:37565"/>
        <label>2</label>
    </ligand>
</feature>
<feature type="binding site" evidence="8">
    <location>
        <begin position="35"/>
        <end position="42"/>
    </location>
    <ligand>
        <name>GTP</name>
        <dbReference type="ChEBI" id="CHEBI:37565"/>
        <label>1</label>
    </ligand>
</feature>
<proteinExistence type="inferred from homology"/>
<feature type="binding site" evidence="8">
    <location>
        <begin position="82"/>
        <end position="86"/>
    </location>
    <ligand>
        <name>GTP</name>
        <dbReference type="ChEBI" id="CHEBI:37565"/>
        <label>1</label>
    </ligand>
</feature>
<dbReference type="PIRSF" id="PIRSF006485">
    <property type="entry name" value="GTP-binding_EngA"/>
    <property type="match status" value="1"/>
</dbReference>
<dbReference type="CDD" id="cd01895">
    <property type="entry name" value="EngA2"/>
    <property type="match status" value="1"/>
</dbReference>
<dbReference type="InterPro" id="IPR016484">
    <property type="entry name" value="GTPase_Der"/>
</dbReference>
<comment type="caution">
    <text evidence="12">The sequence shown here is derived from an EMBL/GenBank/DDBJ whole genome shotgun (WGS) entry which is preliminary data.</text>
</comment>
<keyword evidence="6 8" id="KW-0342">GTP-binding</keyword>
<evidence type="ECO:0000256" key="4">
    <source>
        <dbReference type="ARBA" id="ARBA00022737"/>
    </source>
</evidence>
<accession>A0A831WY64</accession>
<evidence type="ECO:0000256" key="10">
    <source>
        <dbReference type="RuleBase" id="RU004481"/>
    </source>
</evidence>
<evidence type="ECO:0000256" key="3">
    <source>
        <dbReference type="ARBA" id="ARBA00022517"/>
    </source>
</evidence>
<dbReference type="PANTHER" id="PTHR43834:SF6">
    <property type="entry name" value="GTPASE DER"/>
    <property type="match status" value="1"/>
</dbReference>
<dbReference type="PANTHER" id="PTHR43834">
    <property type="entry name" value="GTPASE DER"/>
    <property type="match status" value="1"/>
</dbReference>
<dbReference type="GO" id="GO:0042254">
    <property type="term" value="P:ribosome biogenesis"/>
    <property type="evidence" value="ECO:0007669"/>
    <property type="project" value="UniProtKB-KW"/>
</dbReference>
<comment type="similarity">
    <text evidence="1 8 9 10">Belongs to the TRAFAC class TrmE-Era-EngA-EngB-Septin-like GTPase superfamily. EngA (Der) GTPase family.</text>
</comment>
<sequence length="478" mass="53410">MAGVPRCSRLSRREHPAVQEVRQVVSSLPLVAIVGRPNVGKSTLFNRIIGQRRAIVEDLPGTTRDRLYGEAEWGGVRFGLFDTGGLLSEEEIEASTQREISQATREQAELALEQADLILFLVDASAGPTAGDWEVAQLLRRSTKPVLLVANKAESRERQLNAVQFYELGLGDPVPISAAHGVGIGDLLDEIIRRLPRVEPPLEVEQPRIAIVGRPNVGKSALLNAILGQPRQIVSPVPGTTRDAVDTQIVWKGQPVTLIDTAGIRRPGRIERGVERYSVMRARRAIERCDAAILVVDASEPYTAQDQHVAGAILDARKGVVVAVNKWDLFQHMEGAEEAYREEAQEAFDFMPWAPLVFTSALTGLNIEQVMDLALLVVAERSRRIPTAELNRLLRDAVQRHPPPSKPGKWVKFYYATQAGVNPPTFVFFCRNADGVHFSYKRYLENTIRREYGFIGTPIELIFRERSRREAEESRRRR</sequence>
<reference evidence="12" key="1">
    <citation type="journal article" date="2020" name="mSystems">
        <title>Genome- and Community-Level Interaction Insights into Carbon Utilization and Element Cycling Functions of Hydrothermarchaeota in Hydrothermal Sediment.</title>
        <authorList>
            <person name="Zhou Z."/>
            <person name="Liu Y."/>
            <person name="Xu W."/>
            <person name="Pan J."/>
            <person name="Luo Z.H."/>
            <person name="Li M."/>
        </authorList>
    </citation>
    <scope>NUCLEOTIDE SEQUENCE [LARGE SCALE GENOMIC DNA]</scope>
    <source>
        <strain evidence="12">SpSt-210</strain>
    </source>
</reference>
<comment type="subunit">
    <text evidence="8">Associates with the 50S ribosomal subunit.</text>
</comment>
<name>A0A831WY64_9BACT</name>
<evidence type="ECO:0000256" key="6">
    <source>
        <dbReference type="ARBA" id="ARBA00023134"/>
    </source>
</evidence>
<dbReference type="InterPro" id="IPR006073">
    <property type="entry name" value="GTP-bd"/>
</dbReference>
<dbReference type="FunFam" id="3.30.300.20:FF:000004">
    <property type="entry name" value="GTPase Der"/>
    <property type="match status" value="1"/>
</dbReference>
<keyword evidence="5 8" id="KW-0547">Nucleotide-binding</keyword>